<evidence type="ECO:0000313" key="7">
    <source>
        <dbReference type="Proteomes" id="UP000190274"/>
    </source>
</evidence>
<dbReference type="STRING" id="1266660.A0A1G4K6I1"/>
<dbReference type="OrthoDB" id="48317at2759"/>
<keyword evidence="1" id="KW-0521">NADP</keyword>
<protein>
    <recommendedName>
        <fullName evidence="4">Probable quinone oxidoreductase</fullName>
    </recommendedName>
    <alternativeName>
        <fullName evidence="3">NADPH:quinone reductase</fullName>
    </alternativeName>
</protein>
<dbReference type="Gene3D" id="3.40.50.720">
    <property type="entry name" value="NAD(P)-binding Rossmann-like Domain"/>
    <property type="match status" value="1"/>
</dbReference>
<dbReference type="SUPFAM" id="SSF51735">
    <property type="entry name" value="NAD(P)-binding Rossmann-fold domains"/>
    <property type="match status" value="1"/>
</dbReference>
<keyword evidence="2" id="KW-0560">Oxidoreductase</keyword>
<dbReference type="GO" id="GO:0008270">
    <property type="term" value="F:zinc ion binding"/>
    <property type="evidence" value="ECO:0007669"/>
    <property type="project" value="InterPro"/>
</dbReference>
<dbReference type="GO" id="GO:0034599">
    <property type="term" value="P:cellular response to oxidative stress"/>
    <property type="evidence" value="ECO:0007669"/>
    <property type="project" value="EnsemblFungi"/>
</dbReference>
<dbReference type="FunFam" id="3.40.50.720:FF:000053">
    <property type="entry name" value="Quinone oxidoreductase 1"/>
    <property type="match status" value="1"/>
</dbReference>
<gene>
    <name evidence="6" type="ORF">LADA_0H19856G</name>
</gene>
<dbReference type="InterPro" id="IPR002364">
    <property type="entry name" value="Quin_OxRdtase/zeta-crystal_CS"/>
</dbReference>
<name>A0A1G4K6I1_9SACH</name>
<dbReference type="EMBL" id="LT598461">
    <property type="protein sequence ID" value="SCU99452.1"/>
    <property type="molecule type" value="Genomic_DNA"/>
</dbReference>
<dbReference type="InterPro" id="IPR047618">
    <property type="entry name" value="QOR-like"/>
</dbReference>
<reference evidence="6 7" key="1">
    <citation type="submission" date="2016-03" db="EMBL/GenBank/DDBJ databases">
        <authorList>
            <person name="Devillers H."/>
        </authorList>
    </citation>
    <scope>NUCLEOTIDE SEQUENCE [LARGE SCALE GENOMIC DNA]</scope>
    <source>
        <strain evidence="6">CBS 10888</strain>
    </source>
</reference>
<dbReference type="InterPro" id="IPR036291">
    <property type="entry name" value="NAD(P)-bd_dom_sf"/>
</dbReference>
<dbReference type="GO" id="GO:0070402">
    <property type="term" value="F:NADPH binding"/>
    <property type="evidence" value="ECO:0007669"/>
    <property type="project" value="TreeGrafter"/>
</dbReference>
<keyword evidence="7" id="KW-1185">Reference proteome</keyword>
<dbReference type="CDD" id="cd05286">
    <property type="entry name" value="QOR2"/>
    <property type="match status" value="1"/>
</dbReference>
<feature type="domain" description="Enoyl reductase (ER)" evidence="5">
    <location>
        <begin position="34"/>
        <end position="346"/>
    </location>
</feature>
<dbReference type="InterPro" id="IPR013154">
    <property type="entry name" value="ADH-like_N"/>
</dbReference>
<evidence type="ECO:0000256" key="3">
    <source>
        <dbReference type="ARBA" id="ARBA00043088"/>
    </source>
</evidence>
<dbReference type="PANTHER" id="PTHR48106">
    <property type="entry name" value="QUINONE OXIDOREDUCTASE PIG3-RELATED"/>
    <property type="match status" value="1"/>
</dbReference>
<evidence type="ECO:0000259" key="5">
    <source>
        <dbReference type="SMART" id="SM00829"/>
    </source>
</evidence>
<evidence type="ECO:0000256" key="4">
    <source>
        <dbReference type="ARBA" id="ARBA00070796"/>
    </source>
</evidence>
<dbReference type="SUPFAM" id="SSF50129">
    <property type="entry name" value="GroES-like"/>
    <property type="match status" value="1"/>
</dbReference>
<proteinExistence type="predicted"/>
<evidence type="ECO:0000313" key="6">
    <source>
        <dbReference type="EMBL" id="SCU99452.1"/>
    </source>
</evidence>
<dbReference type="Pfam" id="PF08240">
    <property type="entry name" value="ADH_N"/>
    <property type="match status" value="1"/>
</dbReference>
<dbReference type="InterPro" id="IPR013149">
    <property type="entry name" value="ADH-like_C"/>
</dbReference>
<dbReference type="Pfam" id="PF00107">
    <property type="entry name" value="ADH_zinc_N"/>
    <property type="match status" value="1"/>
</dbReference>
<dbReference type="GO" id="GO:0005829">
    <property type="term" value="C:cytosol"/>
    <property type="evidence" value="ECO:0007669"/>
    <property type="project" value="TreeGrafter"/>
</dbReference>
<dbReference type="PROSITE" id="PS01162">
    <property type="entry name" value="QOR_ZETA_CRYSTAL"/>
    <property type="match status" value="1"/>
</dbReference>
<dbReference type="InterPro" id="IPR011032">
    <property type="entry name" value="GroES-like_sf"/>
</dbReference>
<accession>A0A1G4K6I1</accession>
<dbReference type="AlphaFoldDB" id="A0A1G4K6I1"/>
<dbReference type="InterPro" id="IPR020843">
    <property type="entry name" value="ER"/>
</dbReference>
<dbReference type="Gene3D" id="3.90.180.10">
    <property type="entry name" value="Medium-chain alcohol dehydrogenases, catalytic domain"/>
    <property type="match status" value="1"/>
</dbReference>
<dbReference type="GO" id="GO:0003960">
    <property type="term" value="F:quinone reductase (NADPH) activity"/>
    <property type="evidence" value="ECO:0007669"/>
    <property type="project" value="EnsemblFungi"/>
</dbReference>
<dbReference type="PANTHER" id="PTHR48106:SF13">
    <property type="entry name" value="QUINONE OXIDOREDUCTASE-RELATED"/>
    <property type="match status" value="1"/>
</dbReference>
<evidence type="ECO:0000256" key="1">
    <source>
        <dbReference type="ARBA" id="ARBA00022857"/>
    </source>
</evidence>
<dbReference type="Proteomes" id="UP000190274">
    <property type="component" value="Chromosome H"/>
</dbReference>
<dbReference type="GO" id="GO:0032440">
    <property type="term" value="F:2-alkenal reductase [NAD(P)H] activity"/>
    <property type="evidence" value="ECO:0007669"/>
    <property type="project" value="EnsemblFungi"/>
</dbReference>
<dbReference type="SMART" id="SM00829">
    <property type="entry name" value="PKS_ER"/>
    <property type="match status" value="1"/>
</dbReference>
<dbReference type="GO" id="GO:0035925">
    <property type="term" value="F:mRNA 3'-UTR AU-rich region binding"/>
    <property type="evidence" value="ECO:0007669"/>
    <property type="project" value="EnsemblFungi"/>
</dbReference>
<evidence type="ECO:0000256" key="2">
    <source>
        <dbReference type="ARBA" id="ARBA00023002"/>
    </source>
</evidence>
<organism evidence="6 7">
    <name type="scientific">Lachancea dasiensis</name>
    <dbReference type="NCBI Taxonomy" id="1072105"/>
    <lineage>
        <taxon>Eukaryota</taxon>
        <taxon>Fungi</taxon>
        <taxon>Dikarya</taxon>
        <taxon>Ascomycota</taxon>
        <taxon>Saccharomycotina</taxon>
        <taxon>Saccharomycetes</taxon>
        <taxon>Saccharomycetales</taxon>
        <taxon>Saccharomycetaceae</taxon>
        <taxon>Lachancea</taxon>
    </lineage>
</organism>
<sequence>MLRPTISAVRKMATNAAATAIPSTHKAVFIRETGGLEVLRYEDYPVPKVGDNDILVKNKYAGVNFIESYFRKGIYPSEKPYVLGREATGIVVAKGQNVTKFDLNDKVAYICAGTLAQYTSVNEHGKIVRLPESTSEEKLKLYAASLIQVMTAVTFVREAYTIQKGDFALLYAAAGGAGLAFNQVLKSAGARVIAVASTGAKLQLAQEYGAEFLINSSTDDILAKVLEYTNGEGVSVAYDSVGKDTFDTTLAAVKRKGTIVSFGNASGSVDPLHIGRLTPKNVKLLRPSLLGYLGSEEEWDFYSRQLIELVDGGKVKVLISKVYPLSEYKQATTALEARKTVGKLLIEI</sequence>